<evidence type="ECO:0000259" key="2">
    <source>
        <dbReference type="PROSITE" id="PS50222"/>
    </source>
</evidence>
<accession>A0A0J1BC50</accession>
<dbReference type="PATRIC" id="fig|595434.4.peg.3587"/>
<evidence type="ECO:0000313" key="3">
    <source>
        <dbReference type="EMBL" id="KLU04192.1"/>
    </source>
</evidence>
<dbReference type="AlphaFoldDB" id="A0A0J1BC50"/>
<feature type="domain" description="EF-hand" evidence="2">
    <location>
        <begin position="10"/>
        <end position="45"/>
    </location>
</feature>
<evidence type="ECO:0000256" key="1">
    <source>
        <dbReference type="SAM" id="MobiDB-lite"/>
    </source>
</evidence>
<dbReference type="InterPro" id="IPR018247">
    <property type="entry name" value="EF_Hand_1_Ca_BS"/>
</dbReference>
<name>A0A0J1BC50_RHOIS</name>
<evidence type="ECO:0000313" key="4">
    <source>
        <dbReference type="Proteomes" id="UP000036367"/>
    </source>
</evidence>
<dbReference type="PROSITE" id="PS50222">
    <property type="entry name" value="EF_HAND_2"/>
    <property type="match status" value="1"/>
</dbReference>
<dbReference type="STRING" id="595434.RISK_003778"/>
<protein>
    <recommendedName>
        <fullName evidence="2">EF-hand domain-containing protein</fullName>
    </recommendedName>
</protein>
<feature type="region of interest" description="Disordered" evidence="1">
    <location>
        <begin position="38"/>
        <end position="97"/>
    </location>
</feature>
<dbReference type="GO" id="GO:0005509">
    <property type="term" value="F:calcium ion binding"/>
    <property type="evidence" value="ECO:0007669"/>
    <property type="project" value="InterPro"/>
</dbReference>
<sequence length="161" mass="16984">MAQPPGRGGPPTEMILQLFTTADANQDGSVTKSELLIAMQSQSRGNQFGRGGPPPMNGNPMNGNAGPGNPGQPPQGEHGGQHGPPTEPGQVLPEPVAQSLNLTERQSRQLAALQAEVTRRLAAILTDEQETQLRSARPPQGPNPMEAGGEARPNQRPERPQ</sequence>
<proteinExistence type="predicted"/>
<gene>
    <name evidence="3" type="ORF">RISK_003778</name>
</gene>
<comment type="caution">
    <text evidence="3">The sequence shown here is derived from an EMBL/GenBank/DDBJ whole genome shotgun (WGS) entry which is preliminary data.</text>
</comment>
<reference evidence="3" key="1">
    <citation type="submission" date="2015-05" db="EMBL/GenBank/DDBJ databases">
        <title>Permanent draft genome of Rhodopirellula islandicus K833.</title>
        <authorList>
            <person name="Kizina J."/>
            <person name="Richter M."/>
            <person name="Glockner F.O."/>
            <person name="Harder J."/>
        </authorList>
    </citation>
    <scope>NUCLEOTIDE SEQUENCE [LARGE SCALE GENOMIC DNA]</scope>
    <source>
        <strain evidence="3">K833</strain>
    </source>
</reference>
<dbReference type="Proteomes" id="UP000036367">
    <property type="component" value="Unassembled WGS sequence"/>
</dbReference>
<organism evidence="3 4">
    <name type="scientific">Rhodopirellula islandica</name>
    <dbReference type="NCBI Taxonomy" id="595434"/>
    <lineage>
        <taxon>Bacteria</taxon>
        <taxon>Pseudomonadati</taxon>
        <taxon>Planctomycetota</taxon>
        <taxon>Planctomycetia</taxon>
        <taxon>Pirellulales</taxon>
        <taxon>Pirellulaceae</taxon>
        <taxon>Rhodopirellula</taxon>
    </lineage>
</organism>
<keyword evidence="4" id="KW-1185">Reference proteome</keyword>
<feature type="region of interest" description="Disordered" evidence="1">
    <location>
        <begin position="126"/>
        <end position="161"/>
    </location>
</feature>
<dbReference type="PROSITE" id="PS00018">
    <property type="entry name" value="EF_HAND_1"/>
    <property type="match status" value="1"/>
</dbReference>
<dbReference type="InterPro" id="IPR002048">
    <property type="entry name" value="EF_hand_dom"/>
</dbReference>
<dbReference type="EMBL" id="LECT01000029">
    <property type="protein sequence ID" value="KLU04192.1"/>
    <property type="molecule type" value="Genomic_DNA"/>
</dbReference>